<evidence type="ECO:0000256" key="1">
    <source>
        <dbReference type="ARBA" id="ARBA00004123"/>
    </source>
</evidence>
<dbReference type="PANTHER" id="PTHR12707">
    <property type="entry name" value="PINN"/>
    <property type="match status" value="1"/>
</dbReference>
<evidence type="ECO:0000256" key="8">
    <source>
        <dbReference type="SAM" id="Coils"/>
    </source>
</evidence>
<keyword evidence="3" id="KW-0507">mRNA processing</keyword>
<keyword evidence="6" id="KW-0508">mRNA splicing</keyword>
<dbReference type="EMBL" id="OZ023713">
    <property type="protein sequence ID" value="CAK9861540.1"/>
    <property type="molecule type" value="Genomic_DNA"/>
</dbReference>
<keyword evidence="12" id="KW-1185">Reference proteome</keyword>
<dbReference type="PANTHER" id="PTHR12707:SF0">
    <property type="entry name" value="PININ"/>
    <property type="match status" value="1"/>
</dbReference>
<evidence type="ECO:0000256" key="9">
    <source>
        <dbReference type="SAM" id="MobiDB-lite"/>
    </source>
</evidence>
<dbReference type="Proteomes" id="UP001497522">
    <property type="component" value="Chromosome 12"/>
</dbReference>
<name>A0ABP1AGI6_9BRYO</name>
<keyword evidence="4" id="KW-0805">Transcription regulation</keyword>
<comment type="subcellular location">
    <subcellularLocation>
        <location evidence="1">Nucleus</location>
    </subcellularLocation>
</comment>
<evidence type="ECO:0000313" key="12">
    <source>
        <dbReference type="Proteomes" id="UP001497522"/>
    </source>
</evidence>
<evidence type="ECO:0000256" key="4">
    <source>
        <dbReference type="ARBA" id="ARBA00023015"/>
    </source>
</evidence>
<proteinExistence type="inferred from homology"/>
<feature type="domain" description="Pinin/SDK/MemA protein" evidence="10">
    <location>
        <begin position="167"/>
        <end position="246"/>
    </location>
</feature>
<accession>A0ABP1AGI6</accession>
<dbReference type="Pfam" id="PF04696">
    <property type="entry name" value="Pinin_SDK_memA"/>
    <property type="match status" value="1"/>
</dbReference>
<evidence type="ECO:0000256" key="6">
    <source>
        <dbReference type="ARBA" id="ARBA00023187"/>
    </source>
</evidence>
<organism evidence="11 12">
    <name type="scientific">Sphagnum jensenii</name>
    <dbReference type="NCBI Taxonomy" id="128206"/>
    <lineage>
        <taxon>Eukaryota</taxon>
        <taxon>Viridiplantae</taxon>
        <taxon>Streptophyta</taxon>
        <taxon>Embryophyta</taxon>
        <taxon>Bryophyta</taxon>
        <taxon>Sphagnophytina</taxon>
        <taxon>Sphagnopsida</taxon>
        <taxon>Sphagnales</taxon>
        <taxon>Sphagnaceae</taxon>
        <taxon>Sphagnum</taxon>
    </lineage>
</organism>
<keyword evidence="7" id="KW-0539">Nucleus</keyword>
<evidence type="ECO:0000256" key="7">
    <source>
        <dbReference type="ARBA" id="ARBA00023242"/>
    </source>
</evidence>
<keyword evidence="5" id="KW-0804">Transcription</keyword>
<sequence>MYEESFTFRQSGFVRGVEGEVFNAEDQPPKKRQLLSAVVKVEDEQDTVAEKEKEKEGFDEEELEKEDADEETDVADQWPTLQRNYNTDDSHPLASVDPQARMKDGPLSDANNKARPYPHNDCPREIHHRDRGFLVRVSTPASQYEQGTLLVEPLPRILPKTNYPNLAKRNRHMFGAVIGTLEKFRQEDQKLSGSEAFMRRSNSLKWAKQKTQEESERLRQQEREQLAKKRKNDLTLRANLVTQADEKQLELLFL</sequence>
<feature type="region of interest" description="Disordered" evidence="9">
    <location>
        <begin position="40"/>
        <end position="125"/>
    </location>
</feature>
<keyword evidence="8" id="KW-0175">Coiled coil</keyword>
<dbReference type="InterPro" id="IPR039853">
    <property type="entry name" value="Pinin"/>
</dbReference>
<reference evidence="11" key="1">
    <citation type="submission" date="2024-03" db="EMBL/GenBank/DDBJ databases">
        <authorList>
            <consortium name="ELIXIR-Norway"/>
            <consortium name="Elixir Norway"/>
        </authorList>
    </citation>
    <scope>NUCLEOTIDE SEQUENCE</scope>
</reference>
<feature type="coiled-coil region" evidence="8">
    <location>
        <begin position="201"/>
        <end position="232"/>
    </location>
</feature>
<gene>
    <name evidence="11" type="ORF">CSSPJE1EN2_LOCUS4535</name>
</gene>
<protein>
    <recommendedName>
        <fullName evidence="10">Pinin/SDK/MemA protein domain-containing protein</fullName>
    </recommendedName>
</protein>
<feature type="compositionally biased region" description="Acidic residues" evidence="9">
    <location>
        <begin position="57"/>
        <end position="74"/>
    </location>
</feature>
<evidence type="ECO:0000256" key="3">
    <source>
        <dbReference type="ARBA" id="ARBA00022664"/>
    </source>
</evidence>
<evidence type="ECO:0000256" key="2">
    <source>
        <dbReference type="ARBA" id="ARBA00010386"/>
    </source>
</evidence>
<evidence type="ECO:0000256" key="5">
    <source>
        <dbReference type="ARBA" id="ARBA00023163"/>
    </source>
</evidence>
<evidence type="ECO:0000313" key="11">
    <source>
        <dbReference type="EMBL" id="CAK9861540.1"/>
    </source>
</evidence>
<comment type="similarity">
    <text evidence="2">Belongs to the pinin family.</text>
</comment>
<dbReference type="InterPro" id="IPR006786">
    <property type="entry name" value="Pinin_SDK_MemA"/>
</dbReference>
<evidence type="ECO:0000259" key="10">
    <source>
        <dbReference type="Pfam" id="PF04696"/>
    </source>
</evidence>